<dbReference type="Proteomes" id="UP001597472">
    <property type="component" value="Unassembled WGS sequence"/>
</dbReference>
<sequence>MNSVKTYTVEEAKRKLESYCAYQERCHQEVSNKLLAMRMIPEAVDVVIVHLLEHDFLNETRFAQSYVHGKFNIKKWGKQRLRLELKKRAISKYNIDVALKQISEQAYLETLDALAAKKVQLLAREKNTWVKRKKLADYLLYRGWESHLVYAKVAELVP</sequence>
<evidence type="ECO:0000313" key="8">
    <source>
        <dbReference type="Proteomes" id="UP001597472"/>
    </source>
</evidence>
<dbReference type="InterPro" id="IPR053924">
    <property type="entry name" value="RecX_HTH_2nd"/>
</dbReference>
<name>A0ABW5KU67_9FLAO</name>
<organism evidence="7 8">
    <name type="scientific">Bizionia sediminis</name>
    <dbReference type="NCBI Taxonomy" id="1737064"/>
    <lineage>
        <taxon>Bacteria</taxon>
        <taxon>Pseudomonadati</taxon>
        <taxon>Bacteroidota</taxon>
        <taxon>Flavobacteriia</taxon>
        <taxon>Flavobacteriales</taxon>
        <taxon>Flavobacteriaceae</taxon>
        <taxon>Bizionia</taxon>
    </lineage>
</organism>
<comment type="subcellular location">
    <subcellularLocation>
        <location evidence="1">Cytoplasm</location>
    </subcellularLocation>
</comment>
<reference evidence="8" key="1">
    <citation type="journal article" date="2019" name="Int. J. Syst. Evol. Microbiol.">
        <title>The Global Catalogue of Microorganisms (GCM) 10K type strain sequencing project: providing services to taxonomists for standard genome sequencing and annotation.</title>
        <authorList>
            <consortium name="The Broad Institute Genomics Platform"/>
            <consortium name="The Broad Institute Genome Sequencing Center for Infectious Disease"/>
            <person name="Wu L."/>
            <person name="Ma J."/>
        </authorList>
    </citation>
    <scope>NUCLEOTIDE SEQUENCE [LARGE SCALE GENOMIC DNA]</scope>
    <source>
        <strain evidence="8">KCTC 42587</strain>
    </source>
</reference>
<protein>
    <recommendedName>
        <fullName evidence="3">Regulatory protein RecX</fullName>
    </recommendedName>
</protein>
<evidence type="ECO:0000313" key="7">
    <source>
        <dbReference type="EMBL" id="MFD2551335.1"/>
    </source>
</evidence>
<dbReference type="Pfam" id="PF02631">
    <property type="entry name" value="RecX_HTH2"/>
    <property type="match status" value="1"/>
</dbReference>
<proteinExistence type="inferred from homology"/>
<dbReference type="InterPro" id="IPR003783">
    <property type="entry name" value="Regulatory_RecX"/>
</dbReference>
<dbReference type="InterPro" id="IPR036388">
    <property type="entry name" value="WH-like_DNA-bd_sf"/>
</dbReference>
<evidence type="ECO:0000256" key="1">
    <source>
        <dbReference type="ARBA" id="ARBA00004496"/>
    </source>
</evidence>
<feature type="domain" description="RecX second three-helical" evidence="5">
    <location>
        <begin position="58"/>
        <end position="99"/>
    </location>
</feature>
<evidence type="ECO:0000259" key="6">
    <source>
        <dbReference type="Pfam" id="PF21981"/>
    </source>
</evidence>
<evidence type="ECO:0000256" key="3">
    <source>
        <dbReference type="ARBA" id="ARBA00018111"/>
    </source>
</evidence>
<comment type="caution">
    <text evidence="7">The sequence shown here is derived from an EMBL/GenBank/DDBJ whole genome shotgun (WGS) entry which is preliminary data.</text>
</comment>
<evidence type="ECO:0000256" key="2">
    <source>
        <dbReference type="ARBA" id="ARBA00009695"/>
    </source>
</evidence>
<dbReference type="PANTHER" id="PTHR33602:SF1">
    <property type="entry name" value="REGULATORY PROTEIN RECX FAMILY PROTEIN"/>
    <property type="match status" value="1"/>
</dbReference>
<dbReference type="RefSeq" id="WP_376892477.1">
    <property type="nucleotide sequence ID" value="NZ_JBHULS010000002.1"/>
</dbReference>
<dbReference type="PANTHER" id="PTHR33602">
    <property type="entry name" value="REGULATORY PROTEIN RECX FAMILY PROTEIN"/>
    <property type="match status" value="1"/>
</dbReference>
<dbReference type="EMBL" id="JBHULS010000002">
    <property type="protein sequence ID" value="MFD2551335.1"/>
    <property type="molecule type" value="Genomic_DNA"/>
</dbReference>
<dbReference type="InterPro" id="IPR053925">
    <property type="entry name" value="RecX_HTH_3rd"/>
</dbReference>
<feature type="domain" description="RecX third three-helical" evidence="6">
    <location>
        <begin position="107"/>
        <end position="151"/>
    </location>
</feature>
<accession>A0ABW5KU67</accession>
<keyword evidence="8" id="KW-1185">Reference proteome</keyword>
<dbReference type="Gene3D" id="1.10.10.10">
    <property type="entry name" value="Winged helix-like DNA-binding domain superfamily/Winged helix DNA-binding domain"/>
    <property type="match status" value="1"/>
</dbReference>
<evidence type="ECO:0000259" key="5">
    <source>
        <dbReference type="Pfam" id="PF02631"/>
    </source>
</evidence>
<keyword evidence="4" id="KW-0963">Cytoplasm</keyword>
<comment type="similarity">
    <text evidence="2">Belongs to the RecX family.</text>
</comment>
<gene>
    <name evidence="7" type="ORF">ACFSQP_05845</name>
</gene>
<dbReference type="Pfam" id="PF21981">
    <property type="entry name" value="RecX_HTH3"/>
    <property type="match status" value="1"/>
</dbReference>
<evidence type="ECO:0000256" key="4">
    <source>
        <dbReference type="ARBA" id="ARBA00022490"/>
    </source>
</evidence>